<keyword evidence="2" id="KW-0143">Chaperone</keyword>
<organism evidence="3 4">
    <name type="scientific">Cryptococcus amylolentus CBS 6039</name>
    <dbReference type="NCBI Taxonomy" id="1295533"/>
    <lineage>
        <taxon>Eukaryota</taxon>
        <taxon>Fungi</taxon>
        <taxon>Dikarya</taxon>
        <taxon>Basidiomycota</taxon>
        <taxon>Agaricomycotina</taxon>
        <taxon>Tremellomycetes</taxon>
        <taxon>Tremellales</taxon>
        <taxon>Cryptococcaceae</taxon>
        <taxon>Cryptococcus</taxon>
    </lineage>
</organism>
<sequence length="118" mass="13065">MPPKAPATVEEAQAIFQRYRTELQLLATKIGEIETDLDEHALVLKTLQPLQSSDPTRTCYRLIGGTLVKRTVTDVVPSLEATHNGIQKALDTLAANYKQKDAEFAEWRKVAGVKMGSQ</sequence>
<dbReference type="SUPFAM" id="SSF46579">
    <property type="entry name" value="Prefoldin"/>
    <property type="match status" value="1"/>
</dbReference>
<dbReference type="AlphaFoldDB" id="A0A1E3HBR5"/>
<proteinExistence type="inferred from homology"/>
<evidence type="ECO:0000313" key="3">
    <source>
        <dbReference type="EMBL" id="ODN73788.1"/>
    </source>
</evidence>
<reference evidence="3 4" key="1">
    <citation type="submission" date="2016-06" db="EMBL/GenBank/DDBJ databases">
        <title>Evolution of pathogenesis and genome organization in the Tremellales.</title>
        <authorList>
            <person name="Cuomo C."/>
            <person name="Litvintseva A."/>
            <person name="Heitman J."/>
            <person name="Chen Y."/>
            <person name="Sun S."/>
            <person name="Springer D."/>
            <person name="Dromer F."/>
            <person name="Young S."/>
            <person name="Zeng Q."/>
            <person name="Chapman S."/>
            <person name="Gujja S."/>
            <person name="Saif S."/>
            <person name="Birren B."/>
        </authorList>
    </citation>
    <scope>NUCLEOTIDE SEQUENCE [LARGE SCALE GENOMIC DNA]</scope>
    <source>
        <strain evidence="3 4">CBS 6039</strain>
    </source>
</reference>
<evidence type="ECO:0000256" key="2">
    <source>
        <dbReference type="ARBA" id="ARBA00023186"/>
    </source>
</evidence>
<protein>
    <recommendedName>
        <fullName evidence="5">Prefoldin subunit 2</fullName>
    </recommendedName>
</protein>
<dbReference type="RefSeq" id="XP_018989650.1">
    <property type="nucleotide sequence ID" value="XM_019142007.1"/>
</dbReference>
<dbReference type="GeneID" id="30158626"/>
<name>A0A1E3HBR5_9TREE</name>
<accession>A0A1E3HBR5</accession>
<dbReference type="GO" id="GO:0016272">
    <property type="term" value="C:prefoldin complex"/>
    <property type="evidence" value="ECO:0007669"/>
    <property type="project" value="InterPro"/>
</dbReference>
<comment type="caution">
    <text evidence="3">The sequence shown here is derived from an EMBL/GenBank/DDBJ whole genome shotgun (WGS) entry which is preliminary data.</text>
</comment>
<dbReference type="Proteomes" id="UP000094065">
    <property type="component" value="Unassembled WGS sequence"/>
</dbReference>
<dbReference type="InterPro" id="IPR002777">
    <property type="entry name" value="PFD_beta-like"/>
</dbReference>
<dbReference type="EMBL" id="AWGJ01000012">
    <property type="protein sequence ID" value="ODN73788.1"/>
    <property type="molecule type" value="Genomic_DNA"/>
</dbReference>
<dbReference type="GO" id="GO:0006457">
    <property type="term" value="P:protein folding"/>
    <property type="evidence" value="ECO:0007669"/>
    <property type="project" value="InterPro"/>
</dbReference>
<dbReference type="OrthoDB" id="29646at2759"/>
<gene>
    <name evidence="3" type="ORF">L202_07317</name>
</gene>
<dbReference type="GO" id="GO:0051082">
    <property type="term" value="F:unfolded protein binding"/>
    <property type="evidence" value="ECO:0007669"/>
    <property type="project" value="InterPro"/>
</dbReference>
<evidence type="ECO:0008006" key="5">
    <source>
        <dbReference type="Google" id="ProtNLM"/>
    </source>
</evidence>
<dbReference type="Gene3D" id="1.10.287.370">
    <property type="match status" value="1"/>
</dbReference>
<evidence type="ECO:0000256" key="1">
    <source>
        <dbReference type="ARBA" id="ARBA00008045"/>
    </source>
</evidence>
<comment type="similarity">
    <text evidence="1">Belongs to the prefoldin subunit beta family.</text>
</comment>
<dbReference type="InterPro" id="IPR027235">
    <property type="entry name" value="PFD2"/>
</dbReference>
<evidence type="ECO:0000313" key="4">
    <source>
        <dbReference type="Proteomes" id="UP000094065"/>
    </source>
</evidence>
<dbReference type="PANTHER" id="PTHR13303">
    <property type="entry name" value="PREFOLDIN SUBUNIT 2"/>
    <property type="match status" value="1"/>
</dbReference>
<keyword evidence="4" id="KW-1185">Reference proteome</keyword>
<dbReference type="Pfam" id="PF01920">
    <property type="entry name" value="Prefoldin_2"/>
    <property type="match status" value="1"/>
</dbReference>
<dbReference type="STRING" id="1295533.A0A1E3HBR5"/>
<dbReference type="CDD" id="cd23163">
    <property type="entry name" value="Prefoldin_2"/>
    <property type="match status" value="1"/>
</dbReference>
<dbReference type="InterPro" id="IPR009053">
    <property type="entry name" value="Prefoldin"/>
</dbReference>